<evidence type="ECO:0000259" key="7">
    <source>
        <dbReference type="Pfam" id="PF00561"/>
    </source>
</evidence>
<evidence type="ECO:0000256" key="1">
    <source>
        <dbReference type="ARBA" id="ARBA00004683"/>
    </source>
</evidence>
<keyword evidence="4" id="KW-0583">PHB biosynthesis</keyword>
<dbReference type="Gene3D" id="1.10.150.20">
    <property type="entry name" value="5' to 3' exonuclease, C-terminal subdomain"/>
    <property type="match status" value="1"/>
</dbReference>
<dbReference type="Proteomes" id="UP001596398">
    <property type="component" value="Unassembled WGS sequence"/>
</dbReference>
<keyword evidence="5" id="KW-0012">Acyltransferase</keyword>
<evidence type="ECO:0000256" key="6">
    <source>
        <dbReference type="ARBA" id="ARBA00033356"/>
    </source>
</evidence>
<dbReference type="InterPro" id="IPR051321">
    <property type="entry name" value="PHA/PHB_synthase"/>
</dbReference>
<evidence type="ECO:0000313" key="9">
    <source>
        <dbReference type="Proteomes" id="UP001596398"/>
    </source>
</evidence>
<dbReference type="InterPro" id="IPR000073">
    <property type="entry name" value="AB_hydrolase_1"/>
</dbReference>
<dbReference type="RefSeq" id="WP_382211575.1">
    <property type="nucleotide sequence ID" value="NZ_CP119802.1"/>
</dbReference>
<dbReference type="PANTHER" id="PTHR36837:SF2">
    <property type="entry name" value="POLY(3-HYDROXYALKANOATE) POLYMERASE SUBUNIT PHAC"/>
    <property type="match status" value="1"/>
</dbReference>
<dbReference type="Gene3D" id="3.40.50.1820">
    <property type="entry name" value="alpha/beta hydrolase"/>
    <property type="match status" value="1"/>
</dbReference>
<keyword evidence="9" id="KW-1185">Reference proteome</keyword>
<dbReference type="InterPro" id="IPR010995">
    <property type="entry name" value="DNA_repair_Rad51/TF_NusA_a-hlx"/>
</dbReference>
<dbReference type="AlphaFoldDB" id="A0ABD5ZS18"/>
<dbReference type="SUPFAM" id="SSF47794">
    <property type="entry name" value="Rad51 N-terminal domain-like"/>
    <property type="match status" value="1"/>
</dbReference>
<dbReference type="Pfam" id="PF00561">
    <property type="entry name" value="Abhydrolase_1"/>
    <property type="match status" value="1"/>
</dbReference>
<dbReference type="EMBL" id="JBHTAP010000001">
    <property type="protein sequence ID" value="MFC7236045.1"/>
    <property type="molecule type" value="Genomic_DNA"/>
</dbReference>
<evidence type="ECO:0000256" key="5">
    <source>
        <dbReference type="ARBA" id="ARBA00023315"/>
    </source>
</evidence>
<sequence>MSPVRGPDALTAAWTAAADTVEAAAMLPEAVETMGDVDVGETPAETVYRENKLRLLRYEPLAERRHETPILVVYALINRPYILDLQPDRSVVRRLLEEGFDVYLIDWGEPSALDGTLTLDDYVNRYIANCVDVVREESDVPAVNLLGYCMGGTMSAMYAATHPEKVRNLALMAPSLYFEDTGGLLETWGDGDYFRPAALSETFGTVPASFFGSGFSLMDPLQNAVSKYVGLAENLDDEEFVANFARMERWLADGIGMPGETYRQYLEDIYQGNRFYNDELTLDGKPVPLSGLTMPVLQVLAEYDNLVPPTASRPFNDVIPSDDTGTIEIATGHIGLSVSRTAHEQLWPAVAEWFAERDADTHSLDDVDGIGPRYAERLREAGIDTLDALVAADAADLAERADVPRGRLEDWMAQAADLADGR</sequence>
<accession>A0ABD5ZS18</accession>
<reference evidence="8 9" key="1">
    <citation type="journal article" date="2019" name="Int. J. Syst. Evol. Microbiol.">
        <title>The Global Catalogue of Microorganisms (GCM) 10K type strain sequencing project: providing services to taxonomists for standard genome sequencing and annotation.</title>
        <authorList>
            <consortium name="The Broad Institute Genomics Platform"/>
            <consortium name="The Broad Institute Genome Sequencing Center for Infectious Disease"/>
            <person name="Wu L."/>
            <person name="Ma J."/>
        </authorList>
    </citation>
    <scope>NUCLEOTIDE SEQUENCE [LARGE SCALE GENOMIC DNA]</scope>
    <source>
        <strain evidence="8 9">DT85</strain>
    </source>
</reference>
<dbReference type="SUPFAM" id="SSF53474">
    <property type="entry name" value="alpha/beta-Hydrolases"/>
    <property type="match status" value="1"/>
</dbReference>
<dbReference type="NCBIfam" id="TIGR01836">
    <property type="entry name" value="PHA_synth_III_C"/>
    <property type="match status" value="1"/>
</dbReference>
<evidence type="ECO:0000313" key="8">
    <source>
        <dbReference type="EMBL" id="MFC7236045.1"/>
    </source>
</evidence>
<dbReference type="GeneID" id="79267750"/>
<comment type="caution">
    <text evidence="8">The sequence shown here is derived from an EMBL/GenBank/DDBJ whole genome shotgun (WGS) entry which is preliminary data.</text>
</comment>
<evidence type="ECO:0000256" key="2">
    <source>
        <dbReference type="ARBA" id="ARBA00019065"/>
    </source>
</evidence>
<comment type="pathway">
    <text evidence="1">Biopolymer metabolism; poly-(R)-3-hydroxybutanoate biosynthesis.</text>
</comment>
<evidence type="ECO:0000256" key="4">
    <source>
        <dbReference type="ARBA" id="ARBA00022752"/>
    </source>
</evidence>
<dbReference type="GO" id="GO:0016746">
    <property type="term" value="F:acyltransferase activity"/>
    <property type="evidence" value="ECO:0007669"/>
    <property type="project" value="UniProtKB-KW"/>
</dbReference>
<dbReference type="PANTHER" id="PTHR36837">
    <property type="entry name" value="POLY(3-HYDROXYALKANOATE) POLYMERASE SUBUNIT PHAC"/>
    <property type="match status" value="1"/>
</dbReference>
<feature type="domain" description="AB hydrolase-1" evidence="7">
    <location>
        <begin position="84"/>
        <end position="335"/>
    </location>
</feature>
<name>A0ABD5ZS18_9EURY</name>
<proteinExistence type="predicted"/>
<dbReference type="InterPro" id="IPR029058">
    <property type="entry name" value="AB_hydrolase_fold"/>
</dbReference>
<dbReference type="InterPro" id="IPR010125">
    <property type="entry name" value="PHA_synth_III_C"/>
</dbReference>
<protein>
    <recommendedName>
        <fullName evidence="2">Poly(3-hydroxyalkanoate) polymerase subunit PhaC</fullName>
    </recommendedName>
    <alternativeName>
        <fullName evidence="6">PHB synthase subunit PhaC</fullName>
    </alternativeName>
</protein>
<organism evidence="8 9">
    <name type="scientific">Halosegnis marinus</name>
    <dbReference type="NCBI Taxonomy" id="3034023"/>
    <lineage>
        <taxon>Archaea</taxon>
        <taxon>Methanobacteriati</taxon>
        <taxon>Methanobacteriota</taxon>
        <taxon>Stenosarchaea group</taxon>
        <taxon>Halobacteria</taxon>
        <taxon>Halobacteriales</taxon>
        <taxon>Natronomonadaceae</taxon>
        <taxon>Halosegnis</taxon>
    </lineage>
</organism>
<gene>
    <name evidence="8" type="primary">phaC</name>
    <name evidence="8" type="ORF">ACFQJ4_12030</name>
</gene>
<evidence type="ECO:0000256" key="3">
    <source>
        <dbReference type="ARBA" id="ARBA00022679"/>
    </source>
</evidence>
<keyword evidence="3" id="KW-0808">Transferase</keyword>
<dbReference type="GO" id="GO:0042619">
    <property type="term" value="P:poly-hydroxybutyrate biosynthetic process"/>
    <property type="evidence" value="ECO:0007669"/>
    <property type="project" value="UniProtKB-KW"/>
</dbReference>
<dbReference type="Pfam" id="PF14520">
    <property type="entry name" value="HHH_5"/>
    <property type="match status" value="1"/>
</dbReference>